<feature type="domain" description="F-box" evidence="1">
    <location>
        <begin position="16"/>
        <end position="63"/>
    </location>
</feature>
<dbReference type="VEuPathDB" id="FungiDB:PLEOSDRAFT_1099024"/>
<dbReference type="Gene3D" id="1.20.1280.50">
    <property type="match status" value="1"/>
</dbReference>
<dbReference type="EMBL" id="KL198004">
    <property type="protein sequence ID" value="KDQ33041.1"/>
    <property type="molecule type" value="Genomic_DNA"/>
</dbReference>
<name>A0A067PAX2_PLEO1</name>
<proteinExistence type="predicted"/>
<dbReference type="InterPro" id="IPR036047">
    <property type="entry name" value="F-box-like_dom_sf"/>
</dbReference>
<protein>
    <recommendedName>
        <fullName evidence="1">F-box domain-containing protein</fullName>
    </recommendedName>
</protein>
<evidence type="ECO:0000259" key="1">
    <source>
        <dbReference type="Pfam" id="PF12937"/>
    </source>
</evidence>
<evidence type="ECO:0000313" key="3">
    <source>
        <dbReference type="Proteomes" id="UP000027073"/>
    </source>
</evidence>
<dbReference type="HOGENOM" id="CLU_039084_0_0_1"/>
<dbReference type="SUPFAM" id="SSF81383">
    <property type="entry name" value="F-box domain"/>
    <property type="match status" value="1"/>
</dbReference>
<dbReference type="OrthoDB" id="3102671at2759"/>
<dbReference type="Pfam" id="PF12937">
    <property type="entry name" value="F-box-like"/>
    <property type="match status" value="1"/>
</dbReference>
<reference evidence="3" key="1">
    <citation type="journal article" date="2014" name="Proc. Natl. Acad. Sci. U.S.A.">
        <title>Extensive sampling of basidiomycete genomes demonstrates inadequacy of the white-rot/brown-rot paradigm for wood decay fungi.</title>
        <authorList>
            <person name="Riley R."/>
            <person name="Salamov A.A."/>
            <person name="Brown D.W."/>
            <person name="Nagy L.G."/>
            <person name="Floudas D."/>
            <person name="Held B.W."/>
            <person name="Levasseur A."/>
            <person name="Lombard V."/>
            <person name="Morin E."/>
            <person name="Otillar R."/>
            <person name="Lindquist E.A."/>
            <person name="Sun H."/>
            <person name="LaButti K.M."/>
            <person name="Schmutz J."/>
            <person name="Jabbour D."/>
            <person name="Luo H."/>
            <person name="Baker S.E."/>
            <person name="Pisabarro A.G."/>
            <person name="Walton J.D."/>
            <person name="Blanchette R.A."/>
            <person name="Henrissat B."/>
            <person name="Martin F."/>
            <person name="Cullen D."/>
            <person name="Hibbett D.S."/>
            <person name="Grigoriev I.V."/>
        </authorList>
    </citation>
    <scope>NUCLEOTIDE SEQUENCE [LARGE SCALE GENOMIC DNA]</scope>
    <source>
        <strain evidence="3">PC15</strain>
    </source>
</reference>
<dbReference type="Proteomes" id="UP000027073">
    <property type="component" value="Unassembled WGS sequence"/>
</dbReference>
<accession>A0A067PAX2</accession>
<organism evidence="2 3">
    <name type="scientific">Pleurotus ostreatus (strain PC15)</name>
    <name type="common">Oyster mushroom</name>
    <dbReference type="NCBI Taxonomy" id="1137138"/>
    <lineage>
        <taxon>Eukaryota</taxon>
        <taxon>Fungi</taxon>
        <taxon>Dikarya</taxon>
        <taxon>Basidiomycota</taxon>
        <taxon>Agaricomycotina</taxon>
        <taxon>Agaricomycetes</taxon>
        <taxon>Agaricomycetidae</taxon>
        <taxon>Agaricales</taxon>
        <taxon>Pleurotineae</taxon>
        <taxon>Pleurotaceae</taxon>
        <taxon>Pleurotus</taxon>
    </lineage>
</organism>
<gene>
    <name evidence="2" type="ORF">PLEOSDRAFT_1099024</name>
</gene>
<dbReference type="AlphaFoldDB" id="A0A067PAX2"/>
<evidence type="ECO:0000313" key="2">
    <source>
        <dbReference type="EMBL" id="KDQ33041.1"/>
    </source>
</evidence>
<dbReference type="InterPro" id="IPR001810">
    <property type="entry name" value="F-box_dom"/>
</dbReference>
<dbReference type="InParanoid" id="A0A067PAX2"/>
<sequence>MSFQDPKERRPVRVMLPFELTHHIIAFLNDRNDRRNYQKVGFPALKACSLVCRAWNDICRHCIFHTVTADICISQERDSPLSFLHFTAPHLYRYVTDLILFWDRDVYGAPEWIPNTLPRFVNLRSLYLESRMTSGAPALPRPFALGVMALLDKAPLKCLSLAYWDFLADASDLLLLLSVCSTTLEELSLETCSVSDRGTVPNMIVSESRVPPVVCLQALRKVKLQGDSRAFQTSRIESPNLRSLVYEQIENSFCTIPNWISDKLSELSLKAFEVSDIPDLGQSICPSSMTVDISKSHDDSFFTILSWVKGCLQSLPFPHVLRQLNIKIKSNRLRESEECCYPTRADYELLYSTLQPLRQHGALQHTNLSISILSLNRAALPADNITNEEVAKLKEVFTPLLEANQLAIEIVLERWGGVAEPNLRKLHIICFASLPSPFSALQTLGITSLLAAGRIQSFEMESYDLIEDDSGLFPISLLCSATLEEVKLRVCVDRPGVDHATLET</sequence>